<protein>
    <submittedName>
        <fullName evidence="1">Uncharacterized protein</fullName>
    </submittedName>
</protein>
<dbReference type="GO" id="GO:0003676">
    <property type="term" value="F:nucleic acid binding"/>
    <property type="evidence" value="ECO:0007669"/>
    <property type="project" value="InterPro"/>
</dbReference>
<evidence type="ECO:0000313" key="2">
    <source>
        <dbReference type="Proteomes" id="UP000054630"/>
    </source>
</evidence>
<comment type="caution">
    <text evidence="1">The sequence shown here is derived from an EMBL/GenBank/DDBJ whole genome shotgun (WGS) entry which is preliminary data.</text>
</comment>
<dbReference type="AlphaFoldDB" id="A0A0V0SMA8"/>
<reference evidence="1 2" key="1">
    <citation type="submission" date="2015-01" db="EMBL/GenBank/DDBJ databases">
        <title>Evolution of Trichinella species and genotypes.</title>
        <authorList>
            <person name="Korhonen P.K."/>
            <person name="Edoardo P."/>
            <person name="Giuseppe L.R."/>
            <person name="Gasser R.B."/>
        </authorList>
    </citation>
    <scope>NUCLEOTIDE SEQUENCE [LARGE SCALE GENOMIC DNA]</scope>
    <source>
        <strain evidence="1">ISS37</strain>
    </source>
</reference>
<organism evidence="1 2">
    <name type="scientific">Trichinella nelsoni</name>
    <dbReference type="NCBI Taxonomy" id="6336"/>
    <lineage>
        <taxon>Eukaryota</taxon>
        <taxon>Metazoa</taxon>
        <taxon>Ecdysozoa</taxon>
        <taxon>Nematoda</taxon>
        <taxon>Enoplea</taxon>
        <taxon>Dorylaimia</taxon>
        <taxon>Trichinellida</taxon>
        <taxon>Trichinellidae</taxon>
        <taxon>Trichinella</taxon>
    </lineage>
</organism>
<accession>A0A0V0SMA8</accession>
<name>A0A0V0SMA8_9BILA</name>
<gene>
    <name evidence="1" type="ORF">T07_14894</name>
</gene>
<dbReference type="OrthoDB" id="10336972at2759"/>
<dbReference type="InterPro" id="IPR036397">
    <property type="entry name" value="RNaseH_sf"/>
</dbReference>
<proteinExistence type="predicted"/>
<dbReference type="Proteomes" id="UP000054630">
    <property type="component" value="Unassembled WGS sequence"/>
</dbReference>
<dbReference type="Gene3D" id="3.30.420.10">
    <property type="entry name" value="Ribonuclease H-like superfamily/Ribonuclease H"/>
    <property type="match status" value="1"/>
</dbReference>
<dbReference type="InterPro" id="IPR012337">
    <property type="entry name" value="RNaseH-like_sf"/>
</dbReference>
<keyword evidence="2" id="KW-1185">Reference proteome</keyword>
<evidence type="ECO:0000313" key="1">
    <source>
        <dbReference type="EMBL" id="KRX27874.1"/>
    </source>
</evidence>
<dbReference type="SUPFAM" id="SSF53098">
    <property type="entry name" value="Ribonuclease H-like"/>
    <property type="match status" value="1"/>
</dbReference>
<sequence>MDGTLVKRCNCTLLDKLPTMCNESLKTWYELLPWIMLAYNSRVHVETRVTPLFASLGKELMLPLDLQLGIASGSEQPADNWQIPRRNRHKLKKEQRRQKALFDHSEIRQNYKRGDLVWLAIPTQERITRIWKSSYRIWKEMGSGLSTEALYDQNEMREHSRSRTTSGRD</sequence>
<dbReference type="EMBL" id="JYDL01000002">
    <property type="protein sequence ID" value="KRX27874.1"/>
    <property type="molecule type" value="Genomic_DNA"/>
</dbReference>
<dbReference type="STRING" id="6336.A0A0V0SMA8"/>